<evidence type="ECO:0008006" key="4">
    <source>
        <dbReference type="Google" id="ProtNLM"/>
    </source>
</evidence>
<sequence>MLKINRLQIKIITDQGDYGIDEQFYEGLNFLASDDNTCGKSSIIEAIYYGLGFEEIIGGKGEKVLTSAYKTFIEDNDQKLSVVESKIYLEISNGLEIVTLYRTAKDLKRDSKLVTVYYSSLDKINDDDILIEDMYVHMKNSATNIKGFHTFLEKFLHLELPLVPATDGKQRKLYMQLIFSCMFIEQKHGWGDIFSGIPVLGIKDSKKRVIEYVLNMDTIDTEKKKEELKFEEARIRNEWIIEIKELQNAVNRETCSVSGVPLEPCEFTQISADGIHIFKEKKPLDIFIQELKDECEKLKSIKPRVIDNFDELQNELEETEKDIDQFEEEIYSLRSQISKENAAILILNDNLEIIETDLQNNKDAAKLRQLGSEIGCKSFENICPVCNQPIADSLLPVMEETEIMSIDENIRHLEAQKVMLSYARESHYGNKKVIDERLQLLQGKIFSLRRLAMALRNDIYSINDNMSESIVYKKIDLLNKIEKLEVLQKFVDKKLDNLLTLGKDWKKMLDGKKKVPRKKFSSSDYDKIEQLKIHFIENLRKYGYKSVANMDAIQISEESYLPVIEEFDMKFDSSASDNIRAIWAYTIALMQTSMEKKGNHPGVIIFDEPNQHSIIPEDMEEFFNSLLDLGEKSQIIVGITVKDTDTKSEIEKLPTELYHIIPIASKAFQKIS</sequence>
<reference evidence="2 3" key="1">
    <citation type="submission" date="2021-10" db="EMBL/GenBank/DDBJ databases">
        <title>Anaerobic single-cell dispensing facilitates the cultivation of human gut bacteria.</title>
        <authorList>
            <person name="Afrizal A."/>
        </authorList>
    </citation>
    <scope>NUCLEOTIDE SEQUENCE [LARGE SCALE GENOMIC DNA]</scope>
    <source>
        <strain evidence="2 3">CLA-AA-H212</strain>
    </source>
</reference>
<protein>
    <recommendedName>
        <fullName evidence="4">Rad50/SbcC-type AAA domain-containing protein</fullName>
    </recommendedName>
</protein>
<evidence type="ECO:0000256" key="1">
    <source>
        <dbReference type="SAM" id="Coils"/>
    </source>
</evidence>
<accession>A0ABS8FRZ0</accession>
<gene>
    <name evidence="2" type="ORF">LKD28_13435</name>
</gene>
<keyword evidence="3" id="KW-1185">Reference proteome</keyword>
<feature type="coiled-coil region" evidence="1">
    <location>
        <begin position="302"/>
        <end position="343"/>
    </location>
</feature>
<dbReference type="EMBL" id="JAJEQT010000015">
    <property type="protein sequence ID" value="MCC2220011.1"/>
    <property type="molecule type" value="Genomic_DNA"/>
</dbReference>
<comment type="caution">
    <text evidence="2">The sequence shown here is derived from an EMBL/GenBank/DDBJ whole genome shotgun (WGS) entry which is preliminary data.</text>
</comment>
<name>A0ABS8FRZ0_9FIRM</name>
<dbReference type="RefSeq" id="WP_227573647.1">
    <property type="nucleotide sequence ID" value="NZ_JAJEQT010000015.1"/>
</dbReference>
<organism evidence="2 3">
    <name type="scientific">Coprococcus hominis</name>
    <name type="common">ex Arizal et al. 2022</name>
    <dbReference type="NCBI Taxonomy" id="2881262"/>
    <lineage>
        <taxon>Bacteria</taxon>
        <taxon>Bacillati</taxon>
        <taxon>Bacillota</taxon>
        <taxon>Clostridia</taxon>
        <taxon>Lachnospirales</taxon>
        <taxon>Lachnospiraceae</taxon>
        <taxon>Coprococcus</taxon>
    </lineage>
</organism>
<dbReference type="Proteomes" id="UP001198495">
    <property type="component" value="Unassembled WGS sequence"/>
</dbReference>
<proteinExistence type="predicted"/>
<evidence type="ECO:0000313" key="3">
    <source>
        <dbReference type="Proteomes" id="UP001198495"/>
    </source>
</evidence>
<keyword evidence="1" id="KW-0175">Coiled coil</keyword>
<evidence type="ECO:0000313" key="2">
    <source>
        <dbReference type="EMBL" id="MCC2220011.1"/>
    </source>
</evidence>